<keyword evidence="3" id="KW-1185">Reference proteome</keyword>
<dbReference type="InterPro" id="IPR049503">
    <property type="entry name" value="AbiJ_NTD4"/>
</dbReference>
<dbReference type="AlphaFoldDB" id="A0A5N5ISX1"/>
<dbReference type="RefSeq" id="WP_151890402.1">
    <property type="nucleotide sequence ID" value="NZ_VNIK02000005.1"/>
</dbReference>
<evidence type="ECO:0000313" key="3">
    <source>
        <dbReference type="Proteomes" id="UP000319204"/>
    </source>
</evidence>
<comment type="caution">
    <text evidence="2">The sequence shown here is derived from an EMBL/GenBank/DDBJ whole genome shotgun (WGS) entry which is preliminary data.</text>
</comment>
<dbReference type="EMBL" id="VNIK02000005">
    <property type="protein sequence ID" value="KAB5488908.1"/>
    <property type="molecule type" value="Genomic_DNA"/>
</dbReference>
<sequence>MGFAERYGHKLPRESLQLDSIDKKLRIKIWNAIDRHFFSILKPGLYNRYSYYWEICQLIWTEILERDIDDIHPFESSWGVNFFEDVKSIYNTMQWFEVYDFIENLSRLDQLYFEGKFAENINYILEEEHSGYRLVDDCILKITNEKEIDAIEEAIKSDESGQISTHLSSALNLLSIKNPDYRNSIKESISAVEAACSIIAGKPKATLGEALKILERDYNLHPALKNSFNALYGYTSDAGGIRHNLKDGEEELEHGDAIFMLVSCSSFINYLQFKFKN</sequence>
<protein>
    <recommendedName>
        <fullName evidence="1">HEPN AbiJ-N-terminal domain-containing protein</fullName>
    </recommendedName>
</protein>
<feature type="domain" description="HEPN AbiJ-N-terminal" evidence="1">
    <location>
        <begin position="1"/>
        <end position="157"/>
    </location>
</feature>
<evidence type="ECO:0000259" key="1">
    <source>
        <dbReference type="Pfam" id="PF18863"/>
    </source>
</evidence>
<dbReference type="Proteomes" id="UP000319204">
    <property type="component" value="Unassembled WGS sequence"/>
</dbReference>
<accession>A0A5N5ISX1</accession>
<name>A0A5N5ISX1_9FLAO</name>
<proteinExistence type="predicted"/>
<dbReference type="OrthoDB" id="9786278at2"/>
<organism evidence="2 3">
    <name type="scientific">Flagellimonas hadalis</name>
    <dbReference type="NCBI Taxonomy" id="2597517"/>
    <lineage>
        <taxon>Bacteria</taxon>
        <taxon>Pseudomonadati</taxon>
        <taxon>Bacteroidota</taxon>
        <taxon>Flavobacteriia</taxon>
        <taxon>Flavobacteriales</taxon>
        <taxon>Flavobacteriaceae</taxon>
        <taxon>Flagellimonas</taxon>
    </lineage>
</organism>
<reference evidence="2" key="1">
    <citation type="submission" date="2019-10" db="EMBL/GenBank/DDBJ databases">
        <title>Muricauda hadale sp. nov., a piezophilic bacterium isolated from hadopelagic water of the Mariana Trench.</title>
        <authorList>
            <person name="Wei Y."/>
        </authorList>
    </citation>
    <scope>NUCLEOTIDE SEQUENCE [LARGE SCALE GENOMIC DNA]</scope>
    <source>
        <strain evidence="2">MT-229</strain>
    </source>
</reference>
<dbReference type="Pfam" id="PF18863">
    <property type="entry name" value="AbiJ_NTD4"/>
    <property type="match status" value="1"/>
</dbReference>
<evidence type="ECO:0000313" key="2">
    <source>
        <dbReference type="EMBL" id="KAB5488908.1"/>
    </source>
</evidence>
<gene>
    <name evidence="2" type="ORF">FOT42_009870</name>
</gene>